<dbReference type="EMBL" id="MN079275">
    <property type="protein sequence ID" value="QEA07542.1"/>
    <property type="molecule type" value="Genomic_DNA"/>
</dbReference>
<organism evidence="1">
    <name type="scientific">uncultured organism</name>
    <dbReference type="NCBI Taxonomy" id="155900"/>
    <lineage>
        <taxon>unclassified sequences</taxon>
        <taxon>environmental samples</taxon>
    </lineage>
</organism>
<accession>A0A5B8RIM1</accession>
<protein>
    <submittedName>
        <fullName evidence="1">Uncharacterized protein</fullName>
    </submittedName>
</protein>
<name>A0A5B8RIM1_9ZZZZ</name>
<reference evidence="1" key="1">
    <citation type="submission" date="2019-06" db="EMBL/GenBank/DDBJ databases">
        <authorList>
            <person name="Murdoch R.W."/>
            <person name="Fathepure B."/>
        </authorList>
    </citation>
    <scope>NUCLEOTIDE SEQUENCE</scope>
</reference>
<sequence>MQKAKRSLLKKNLLNLLMSFIQKVLLTLPPEMN</sequence>
<evidence type="ECO:0000313" key="1">
    <source>
        <dbReference type="EMBL" id="QEA07542.1"/>
    </source>
</evidence>
<proteinExistence type="predicted"/>
<dbReference type="AlphaFoldDB" id="A0A5B8RIM1"/>
<gene>
    <name evidence="1" type="ORF">KBTEX_03900</name>
</gene>